<reference evidence="3" key="1">
    <citation type="submission" date="2014-12" db="EMBL/GenBank/DDBJ databases">
        <title>Genome Sequence of Valsa Canker Pathogens Uncovers a Specific Adaption of Colonization on Woody Bark.</title>
        <authorList>
            <person name="Yin Z."/>
            <person name="Liu H."/>
            <person name="Gao X."/>
            <person name="Li Z."/>
            <person name="Song N."/>
            <person name="Ke X."/>
            <person name="Dai Q."/>
            <person name="Wu Y."/>
            <person name="Sun Y."/>
            <person name="Xu J.-R."/>
            <person name="Kang Z.K."/>
            <person name="Wang L."/>
            <person name="Huang L."/>
        </authorList>
    </citation>
    <scope>NUCLEOTIDE SEQUENCE [LARGE SCALE GENOMIC DNA]</scope>
    <source>
        <strain evidence="3">SXYL134</strain>
    </source>
</reference>
<evidence type="ECO:0000259" key="1">
    <source>
        <dbReference type="Pfam" id="PF17111"/>
    </source>
</evidence>
<gene>
    <name evidence="2" type="ORF">VP1G_00118</name>
</gene>
<feature type="domain" description="Azaphilone pigments biosynthesis cluster protein L N-terminal" evidence="1">
    <location>
        <begin position="2"/>
        <end position="219"/>
    </location>
</feature>
<dbReference type="Pfam" id="PF17111">
    <property type="entry name" value="PigL_N"/>
    <property type="match status" value="1"/>
</dbReference>
<evidence type="ECO:0000313" key="3">
    <source>
        <dbReference type="Proteomes" id="UP000078576"/>
    </source>
</evidence>
<dbReference type="EMBL" id="KN714666">
    <property type="protein sequence ID" value="KUI52654.1"/>
    <property type="molecule type" value="Genomic_DNA"/>
</dbReference>
<dbReference type="AlphaFoldDB" id="A0A194ULW5"/>
<evidence type="ECO:0000313" key="2">
    <source>
        <dbReference type="EMBL" id="KUI52654.1"/>
    </source>
</evidence>
<proteinExistence type="predicted"/>
<accession>A0A194ULW5</accession>
<dbReference type="InterPro" id="IPR031348">
    <property type="entry name" value="PigL_N"/>
</dbReference>
<sequence length="295" mass="32784">MAEAVGLASSVIAVAQLTWETCKMLNDTIKGFHNAPAKLKNLRSDLSTLLQLLASLRSYLVQTISAGHTSIPDGLKPALQGCQKLCDEFLQRITELTSHSRPTYISKRDRIRFHFNDTEITHLKDRLVQYKLTFDIALNVASLRTTSQNKEMTENLDTKFVTSLGRLTGKIESLEDVMQAISISQIGSVADRDQYDDNVLRAVAAFEQYERVMKQCIKIHTPALEEEKQSNGTTVKWIRALDDAKQYCGNLGNVDRGDPVICIEQAEVSGQTRQYFGNISGAIAVELSDGNLPSC</sequence>
<organism evidence="2 3">
    <name type="scientific">Cytospora mali</name>
    <name type="common">Apple Valsa canker fungus</name>
    <name type="synonym">Valsa mali</name>
    <dbReference type="NCBI Taxonomy" id="578113"/>
    <lineage>
        <taxon>Eukaryota</taxon>
        <taxon>Fungi</taxon>
        <taxon>Dikarya</taxon>
        <taxon>Ascomycota</taxon>
        <taxon>Pezizomycotina</taxon>
        <taxon>Sordariomycetes</taxon>
        <taxon>Sordariomycetidae</taxon>
        <taxon>Diaporthales</taxon>
        <taxon>Cytosporaceae</taxon>
        <taxon>Cytospora</taxon>
    </lineage>
</organism>
<dbReference type="Proteomes" id="UP000078576">
    <property type="component" value="Unassembled WGS sequence"/>
</dbReference>
<dbReference type="STRING" id="694573.A0A194ULW5"/>
<dbReference type="OrthoDB" id="432483at2759"/>
<name>A0A194ULW5_CYTMA</name>
<protein>
    <recommendedName>
        <fullName evidence="1">Azaphilone pigments biosynthesis cluster protein L N-terminal domain-containing protein</fullName>
    </recommendedName>
</protein>
<keyword evidence="3" id="KW-1185">Reference proteome</keyword>